<reference evidence="1 2" key="1">
    <citation type="submission" date="2024-06" db="EMBL/GenBank/DDBJ databases">
        <title>The Natural Products Discovery Center: Release of the First 8490 Sequenced Strains for Exploring Actinobacteria Biosynthetic Diversity.</title>
        <authorList>
            <person name="Kalkreuter E."/>
            <person name="Kautsar S.A."/>
            <person name="Yang D."/>
            <person name="Bader C.D."/>
            <person name="Teijaro C.N."/>
            <person name="Fluegel L."/>
            <person name="Davis C.M."/>
            <person name="Simpson J.R."/>
            <person name="Lauterbach L."/>
            <person name="Steele A.D."/>
            <person name="Gui C."/>
            <person name="Meng S."/>
            <person name="Li G."/>
            <person name="Viehrig K."/>
            <person name="Ye F."/>
            <person name="Su P."/>
            <person name="Kiefer A.F."/>
            <person name="Nichols A."/>
            <person name="Cepeda A.J."/>
            <person name="Yan W."/>
            <person name="Fan B."/>
            <person name="Jiang Y."/>
            <person name="Adhikari A."/>
            <person name="Zheng C.-J."/>
            <person name="Schuster L."/>
            <person name="Cowan T.M."/>
            <person name="Smanski M.J."/>
            <person name="Chevrette M.G."/>
            <person name="De Carvalho L.P.S."/>
            <person name="Shen B."/>
        </authorList>
    </citation>
    <scope>NUCLEOTIDE SEQUENCE [LARGE SCALE GENOMIC DNA]</scope>
    <source>
        <strain evidence="1 2">NPDC001694</strain>
    </source>
</reference>
<dbReference type="EMBL" id="JBEOZM010000036">
    <property type="protein sequence ID" value="MER6273830.1"/>
    <property type="molecule type" value="Genomic_DNA"/>
</dbReference>
<keyword evidence="2" id="KW-1185">Reference proteome</keyword>
<sequence length="81" mass="8662">MSGTHSLGIDRIACDGYGLCAELLPELVELDEWGYPIVGSAPLTGQALGHARRAVAACPALALRLDRAQHRAPDRQSPQRT</sequence>
<comment type="caution">
    <text evidence="1">The sequence shown here is derived from an EMBL/GenBank/DDBJ whole genome shotgun (WGS) entry which is preliminary data.</text>
</comment>
<dbReference type="Pfam" id="PF13459">
    <property type="entry name" value="Fer4_15"/>
    <property type="match status" value="1"/>
</dbReference>
<dbReference type="Proteomes" id="UP001490365">
    <property type="component" value="Unassembled WGS sequence"/>
</dbReference>
<accession>A0ABV1TUX2</accession>
<evidence type="ECO:0000313" key="2">
    <source>
        <dbReference type="Proteomes" id="UP001490365"/>
    </source>
</evidence>
<protein>
    <submittedName>
        <fullName evidence="1">Ferredoxin</fullName>
    </submittedName>
</protein>
<dbReference type="SUPFAM" id="SSF54862">
    <property type="entry name" value="4Fe-4S ferredoxins"/>
    <property type="match status" value="1"/>
</dbReference>
<dbReference type="Gene3D" id="3.30.70.20">
    <property type="match status" value="1"/>
</dbReference>
<dbReference type="RefSeq" id="WP_228620829.1">
    <property type="nucleotide sequence ID" value="NZ_JBEOZM010000036.1"/>
</dbReference>
<gene>
    <name evidence="1" type="ORF">ABT211_42245</name>
</gene>
<proteinExistence type="predicted"/>
<evidence type="ECO:0000313" key="1">
    <source>
        <dbReference type="EMBL" id="MER6273830.1"/>
    </source>
</evidence>
<organism evidence="1 2">
    <name type="scientific">Streptomyces sp. 900105755</name>
    <dbReference type="NCBI Taxonomy" id="3154389"/>
    <lineage>
        <taxon>Bacteria</taxon>
        <taxon>Bacillati</taxon>
        <taxon>Actinomycetota</taxon>
        <taxon>Actinomycetes</taxon>
        <taxon>Kitasatosporales</taxon>
        <taxon>Streptomycetaceae</taxon>
        <taxon>Streptomyces</taxon>
    </lineage>
</organism>
<name>A0ABV1TUX2_9ACTN</name>